<dbReference type="InterPro" id="IPR029068">
    <property type="entry name" value="Glyas_Bleomycin-R_OHBP_Dase"/>
</dbReference>
<feature type="domain" description="VOC" evidence="1">
    <location>
        <begin position="172"/>
        <end position="320"/>
    </location>
</feature>
<reference evidence="3" key="1">
    <citation type="submission" date="2020-01" db="EMBL/GenBank/DDBJ databases">
        <title>Sphingomonas sp. strain CSW-10.</title>
        <authorList>
            <person name="Chen W.-M."/>
        </authorList>
    </citation>
    <scope>NUCLEOTIDE SEQUENCE [LARGE SCALE GENOMIC DNA]</scope>
    <source>
        <strain evidence="3">FSY-8</strain>
    </source>
</reference>
<accession>A0ABW9XBR4</accession>
<dbReference type="Gene3D" id="3.10.180.10">
    <property type="entry name" value="2,3-Dihydroxybiphenyl 1,2-Dioxygenase, domain 1"/>
    <property type="match status" value="1"/>
</dbReference>
<sequence>MTEQLTSIDAGFQEAVAIVADPHASARRICAATGYVTVAQGAVDAGALALMEAQGRKASEVLIGHPSVPRGRIRLIGFEGTPAPLMRDGGQAWDTGGIFDINLRSLPSIETLHRGLSDQGFVAQAPITDWDFGPLEVREVVDKDADGVCIALMERVRPPLAGYNGVAGPASQVFNSTQVVPDFDAARHLYHDCLGWKPVQETDGPAARADGANCMGFPVEIAAKLRARIGIYQAQGAMMGSVEVIQFGVRGLDFSHSAPPQRGWASVRLPVSDVGDFAARAARGGCRIVGPVAVDWRPHGRFRAVAAITPWGARLEAYQAV</sequence>
<keyword evidence="3" id="KW-1185">Reference proteome</keyword>
<dbReference type="InterPro" id="IPR004360">
    <property type="entry name" value="Glyas_Fos-R_dOase_dom"/>
</dbReference>
<dbReference type="SUPFAM" id="SSF54593">
    <property type="entry name" value="Glyoxalase/Bleomycin resistance protein/Dihydroxybiphenyl dioxygenase"/>
    <property type="match status" value="2"/>
</dbReference>
<dbReference type="EMBL" id="JAAAPO010000002">
    <property type="protein sequence ID" value="NBC35982.1"/>
    <property type="molecule type" value="Genomic_DNA"/>
</dbReference>
<gene>
    <name evidence="2" type="ORF">GTZ99_05365</name>
</gene>
<evidence type="ECO:0000313" key="3">
    <source>
        <dbReference type="Proteomes" id="UP000753724"/>
    </source>
</evidence>
<dbReference type="InterPro" id="IPR037523">
    <property type="entry name" value="VOC_core"/>
</dbReference>
<protein>
    <recommendedName>
        <fullName evidence="1">VOC domain-containing protein</fullName>
    </recommendedName>
</protein>
<dbReference type="PROSITE" id="PS51819">
    <property type="entry name" value="VOC"/>
    <property type="match status" value="1"/>
</dbReference>
<proteinExistence type="predicted"/>
<evidence type="ECO:0000313" key="2">
    <source>
        <dbReference type="EMBL" id="NBC35982.1"/>
    </source>
</evidence>
<name>A0ABW9XBR4_9SPHN</name>
<evidence type="ECO:0000259" key="1">
    <source>
        <dbReference type="PROSITE" id="PS51819"/>
    </source>
</evidence>
<dbReference type="Proteomes" id="UP000753724">
    <property type="component" value="Unassembled WGS sequence"/>
</dbReference>
<organism evidence="2 3">
    <name type="scientific">Novosphingobium ovatum</name>
    <dbReference type="NCBI Taxonomy" id="1908523"/>
    <lineage>
        <taxon>Bacteria</taxon>
        <taxon>Pseudomonadati</taxon>
        <taxon>Pseudomonadota</taxon>
        <taxon>Alphaproteobacteria</taxon>
        <taxon>Sphingomonadales</taxon>
        <taxon>Sphingomonadaceae</taxon>
        <taxon>Novosphingobium</taxon>
    </lineage>
</organism>
<dbReference type="Pfam" id="PF00903">
    <property type="entry name" value="Glyoxalase"/>
    <property type="match status" value="1"/>
</dbReference>
<dbReference type="RefSeq" id="WP_161717259.1">
    <property type="nucleotide sequence ID" value="NZ_JAAAPO010000002.1"/>
</dbReference>
<comment type="caution">
    <text evidence="2">The sequence shown here is derived from an EMBL/GenBank/DDBJ whole genome shotgun (WGS) entry which is preliminary data.</text>
</comment>